<feature type="transmembrane region" description="Helical" evidence="1">
    <location>
        <begin position="134"/>
        <end position="154"/>
    </location>
</feature>
<protein>
    <submittedName>
        <fullName evidence="3">Aste57867_24677 protein</fullName>
    </submittedName>
</protein>
<keyword evidence="1" id="KW-1133">Transmembrane helix</keyword>
<dbReference type="AlphaFoldDB" id="A0A485LS32"/>
<gene>
    <name evidence="3" type="primary">Aste57867_24677</name>
    <name evidence="2" type="ORF">As57867_024599</name>
    <name evidence="3" type="ORF">ASTE57867_24677</name>
</gene>
<dbReference type="EMBL" id="VJMH01007434">
    <property type="protein sequence ID" value="KAF0683245.1"/>
    <property type="molecule type" value="Genomic_DNA"/>
</dbReference>
<evidence type="ECO:0000313" key="4">
    <source>
        <dbReference type="Proteomes" id="UP000332933"/>
    </source>
</evidence>
<evidence type="ECO:0000313" key="3">
    <source>
        <dbReference type="EMBL" id="VFU01314.1"/>
    </source>
</evidence>
<keyword evidence="4" id="KW-1185">Reference proteome</keyword>
<evidence type="ECO:0000313" key="2">
    <source>
        <dbReference type="EMBL" id="KAF0683245.1"/>
    </source>
</evidence>
<accession>A0A485LS32</accession>
<evidence type="ECO:0000256" key="1">
    <source>
        <dbReference type="SAM" id="Phobius"/>
    </source>
</evidence>
<keyword evidence="1" id="KW-0812">Transmembrane</keyword>
<dbReference type="Proteomes" id="UP000332933">
    <property type="component" value="Unassembled WGS sequence"/>
</dbReference>
<dbReference type="EMBL" id="CAADRA010007460">
    <property type="protein sequence ID" value="VFU01314.1"/>
    <property type="molecule type" value="Genomic_DNA"/>
</dbReference>
<proteinExistence type="predicted"/>
<sequence length="157" mass="17270">MAPKAFTRLFLLADLKRKMDECPRTTLPELVAIETARVQAVMSVEKLPASLVHTASVTLAVYGDLGHGGSLGYGGGDPVHPGRQVDVVTRELRKSFVWIIFVAVLLVLSVLIVVPYEWGFFRHMTNCEANHFSTLNLCGMLLQGVVYIVGYLALLEI</sequence>
<organism evidence="3 4">
    <name type="scientific">Aphanomyces stellatus</name>
    <dbReference type="NCBI Taxonomy" id="120398"/>
    <lineage>
        <taxon>Eukaryota</taxon>
        <taxon>Sar</taxon>
        <taxon>Stramenopiles</taxon>
        <taxon>Oomycota</taxon>
        <taxon>Saprolegniomycetes</taxon>
        <taxon>Saprolegniales</taxon>
        <taxon>Verrucalvaceae</taxon>
        <taxon>Aphanomyces</taxon>
    </lineage>
</organism>
<name>A0A485LS32_9STRA</name>
<keyword evidence="1" id="KW-0472">Membrane</keyword>
<feature type="transmembrane region" description="Helical" evidence="1">
    <location>
        <begin position="96"/>
        <end position="114"/>
    </location>
</feature>
<reference evidence="3 4" key="1">
    <citation type="submission" date="2019-03" db="EMBL/GenBank/DDBJ databases">
        <authorList>
            <person name="Gaulin E."/>
            <person name="Dumas B."/>
        </authorList>
    </citation>
    <scope>NUCLEOTIDE SEQUENCE [LARGE SCALE GENOMIC DNA]</scope>
    <source>
        <strain evidence="3">CBS 568.67</strain>
    </source>
</reference>
<reference evidence="2" key="2">
    <citation type="submission" date="2019-06" db="EMBL/GenBank/DDBJ databases">
        <title>Genomics analysis of Aphanomyces spp. identifies a new class of oomycete effector associated with host adaptation.</title>
        <authorList>
            <person name="Gaulin E."/>
        </authorList>
    </citation>
    <scope>NUCLEOTIDE SEQUENCE</scope>
    <source>
        <strain evidence="2">CBS 578.67</strain>
    </source>
</reference>